<sequence>MVLVGGEITTSAWVDIEEITRNTVREIGYVHSDMGF</sequence>
<evidence type="ECO:0000256" key="1">
    <source>
        <dbReference type="ARBA" id="ARBA00022723"/>
    </source>
</evidence>
<evidence type="ECO:0000313" key="3">
    <source>
        <dbReference type="EMBL" id="SQC14946.1"/>
    </source>
</evidence>
<protein>
    <submittedName>
        <fullName evidence="3">S-adenosylmethionine synthetase</fullName>
        <ecNumber evidence="3">2.5.1.6</ecNumber>
    </submittedName>
</protein>
<keyword evidence="3" id="KW-0808">Transferase</keyword>
<name>A0A2X3CT58_KLEPN</name>
<dbReference type="Proteomes" id="UP000251088">
    <property type="component" value="Unassembled WGS sequence"/>
</dbReference>
<dbReference type="AlphaFoldDB" id="A0A2X3CT58"/>
<dbReference type="InterPro" id="IPR022636">
    <property type="entry name" value="S-AdoMet_synthetase_sfam"/>
</dbReference>
<dbReference type="GO" id="GO:0004478">
    <property type="term" value="F:methionine adenosyltransferase activity"/>
    <property type="evidence" value="ECO:0007669"/>
    <property type="project" value="UniProtKB-EC"/>
</dbReference>
<dbReference type="SUPFAM" id="SSF55973">
    <property type="entry name" value="S-adenosylmethionine synthetase"/>
    <property type="match status" value="1"/>
</dbReference>
<proteinExistence type="predicted"/>
<dbReference type="Gene3D" id="3.30.300.10">
    <property type="match status" value="1"/>
</dbReference>
<gene>
    <name evidence="3" type="primary">metK_4</name>
    <name evidence="3" type="ORF">NCTC9128_03048</name>
</gene>
<dbReference type="GO" id="GO:0006556">
    <property type="term" value="P:S-adenosylmethionine biosynthetic process"/>
    <property type="evidence" value="ECO:0007669"/>
    <property type="project" value="InterPro"/>
</dbReference>
<reference evidence="3 4" key="1">
    <citation type="submission" date="2018-06" db="EMBL/GenBank/DDBJ databases">
        <authorList>
            <consortium name="Pathogen Informatics"/>
            <person name="Doyle S."/>
        </authorList>
    </citation>
    <scope>NUCLEOTIDE SEQUENCE [LARGE SCALE GENOMIC DNA]</scope>
    <source>
        <strain evidence="3 4">NCTC9128</strain>
    </source>
</reference>
<dbReference type="EMBL" id="UAWN01000012">
    <property type="protein sequence ID" value="SQC14946.1"/>
    <property type="molecule type" value="Genomic_DNA"/>
</dbReference>
<feature type="domain" description="S-adenosylmethionine synthetase N-terminal" evidence="2">
    <location>
        <begin position="1"/>
        <end position="36"/>
    </location>
</feature>
<evidence type="ECO:0000313" key="4">
    <source>
        <dbReference type="Proteomes" id="UP000251088"/>
    </source>
</evidence>
<evidence type="ECO:0000259" key="2">
    <source>
        <dbReference type="Pfam" id="PF00438"/>
    </source>
</evidence>
<dbReference type="Pfam" id="PF00438">
    <property type="entry name" value="S-AdoMet_synt_N"/>
    <property type="match status" value="1"/>
</dbReference>
<keyword evidence="1" id="KW-0479">Metal-binding</keyword>
<dbReference type="InterPro" id="IPR022628">
    <property type="entry name" value="S-AdoMet_synt_N"/>
</dbReference>
<accession>A0A2X3CT58</accession>
<organism evidence="3 4">
    <name type="scientific">Klebsiella pneumoniae</name>
    <dbReference type="NCBI Taxonomy" id="573"/>
    <lineage>
        <taxon>Bacteria</taxon>
        <taxon>Pseudomonadati</taxon>
        <taxon>Pseudomonadota</taxon>
        <taxon>Gammaproteobacteria</taxon>
        <taxon>Enterobacterales</taxon>
        <taxon>Enterobacteriaceae</taxon>
        <taxon>Klebsiella/Raoultella group</taxon>
        <taxon>Klebsiella</taxon>
        <taxon>Klebsiella pneumoniae complex</taxon>
    </lineage>
</organism>
<dbReference type="EC" id="2.5.1.6" evidence="3"/>
<dbReference type="GO" id="GO:0046872">
    <property type="term" value="F:metal ion binding"/>
    <property type="evidence" value="ECO:0007669"/>
    <property type="project" value="UniProtKB-KW"/>
</dbReference>